<feature type="domain" description="AB hydrolase-1" evidence="1">
    <location>
        <begin position="37"/>
        <end position="142"/>
    </location>
</feature>
<dbReference type="STRING" id="658167.SAMN04488135_102382"/>
<accession>A0A1M5QVS7</accession>
<gene>
    <name evidence="2" type="ORF">SAMN04488135_102382</name>
</gene>
<dbReference type="PANTHER" id="PTHR43194">
    <property type="entry name" value="HYDROLASE ALPHA/BETA FOLD FAMILY"/>
    <property type="match status" value="1"/>
</dbReference>
<dbReference type="PANTHER" id="PTHR43194:SF2">
    <property type="entry name" value="PEROXISOMAL MEMBRANE PROTEIN LPX1"/>
    <property type="match status" value="1"/>
</dbReference>
<dbReference type="InterPro" id="IPR050228">
    <property type="entry name" value="Carboxylesterase_BioH"/>
</dbReference>
<dbReference type="Gene3D" id="3.40.50.1820">
    <property type="entry name" value="alpha/beta hydrolase"/>
    <property type="match status" value="1"/>
</dbReference>
<dbReference type="SUPFAM" id="SSF53474">
    <property type="entry name" value="alpha/beta-Hydrolases"/>
    <property type="match status" value="1"/>
</dbReference>
<name>A0A1M5QVS7_9BURK</name>
<dbReference type="AlphaFoldDB" id="A0A1M5QVS7"/>
<proteinExistence type="predicted"/>
<keyword evidence="3" id="KW-1185">Reference proteome</keyword>
<dbReference type="OrthoDB" id="8523637at2"/>
<dbReference type="EMBL" id="FQXE01000002">
    <property type="protein sequence ID" value="SHH17643.1"/>
    <property type="molecule type" value="Genomic_DNA"/>
</dbReference>
<evidence type="ECO:0000313" key="3">
    <source>
        <dbReference type="Proteomes" id="UP000184226"/>
    </source>
</evidence>
<dbReference type="Proteomes" id="UP000184226">
    <property type="component" value="Unassembled WGS sequence"/>
</dbReference>
<organism evidence="2 3">
    <name type="scientific">Pollutimonas bauzanensis</name>
    <dbReference type="NCBI Taxonomy" id="658167"/>
    <lineage>
        <taxon>Bacteria</taxon>
        <taxon>Pseudomonadati</taxon>
        <taxon>Pseudomonadota</taxon>
        <taxon>Betaproteobacteria</taxon>
        <taxon>Burkholderiales</taxon>
        <taxon>Alcaligenaceae</taxon>
        <taxon>Pollutimonas</taxon>
    </lineage>
</organism>
<evidence type="ECO:0000259" key="1">
    <source>
        <dbReference type="Pfam" id="PF00561"/>
    </source>
</evidence>
<dbReference type="Pfam" id="PF00561">
    <property type="entry name" value="Abhydrolase_1"/>
    <property type="match status" value="1"/>
</dbReference>
<dbReference type="InterPro" id="IPR000073">
    <property type="entry name" value="AB_hydrolase_1"/>
</dbReference>
<dbReference type="RefSeq" id="WP_073102003.1">
    <property type="nucleotide sequence ID" value="NZ_FQXE01000002.1"/>
</dbReference>
<dbReference type="InterPro" id="IPR029058">
    <property type="entry name" value="AB_hydrolase_fold"/>
</dbReference>
<sequence length="287" mass="31946">MKSPLAIFEPIAGRYAQLTLLGKPHRLYIEEAGAGIPLLCLHTAGSDTRQYRAIMNDAEILKRFRVISFDLPWHGKSSPPEGWQNQRYQLTSSDYADIILAVCDALGLERPLVMGCSIGGRIVLHLALEHASRFRGAIGLQSGAHVDPYYDLDWLHRGDVHGGEVCAGIVSGLVGPQSPELHRWETLWHYMQGGPGVFKGDLHFYTADGDIRKRVAQIDTGKCPLWLLTGEYDYSCTPQDTEFLGRSIQGSQWRIMKGMGHFPMSEDPERFLGYLRPVLEQAAAAEA</sequence>
<evidence type="ECO:0000313" key="2">
    <source>
        <dbReference type="EMBL" id="SHH17643.1"/>
    </source>
</evidence>
<protein>
    <submittedName>
        <fullName evidence="2">Pimeloyl-ACP methyl ester carboxylesterase</fullName>
    </submittedName>
</protein>
<reference evidence="2 3" key="1">
    <citation type="submission" date="2016-11" db="EMBL/GenBank/DDBJ databases">
        <authorList>
            <person name="Jaros S."/>
            <person name="Januszkiewicz K."/>
            <person name="Wedrychowicz H."/>
        </authorList>
    </citation>
    <scope>NUCLEOTIDE SEQUENCE [LARGE SCALE GENOMIC DNA]</scope>
    <source>
        <strain evidence="2 3">CGMCC 1.10190</strain>
    </source>
</reference>